<dbReference type="SUPFAM" id="SSF53098">
    <property type="entry name" value="Ribonuclease H-like"/>
    <property type="match status" value="1"/>
</dbReference>
<reference evidence="4" key="1">
    <citation type="journal article" date="2016" name="Proc. Natl. Acad. Sci. U.S.A.">
        <title>Chromosome-level assembly of Arabidopsis thaliana Ler reveals the extent of translocation and inversion polymorphisms.</title>
        <authorList>
            <person name="Zapata L."/>
            <person name="Ding J."/>
            <person name="Willing E.M."/>
            <person name="Hartwig B."/>
            <person name="Bezdan D."/>
            <person name="Jiao W.B."/>
            <person name="Patel V."/>
            <person name="Velikkakam James G."/>
            <person name="Koornneef M."/>
            <person name="Ossowski S."/>
            <person name="Schneeberger K."/>
        </authorList>
    </citation>
    <scope>NUCLEOTIDE SEQUENCE [LARGE SCALE GENOMIC DNA]</scope>
    <source>
        <strain evidence="4">cv. Landsberg erecta</strain>
    </source>
</reference>
<organism evidence="3 4">
    <name type="scientific">Arabidopsis thaliana</name>
    <name type="common">Mouse-ear cress</name>
    <dbReference type="NCBI Taxonomy" id="3702"/>
    <lineage>
        <taxon>Eukaryota</taxon>
        <taxon>Viridiplantae</taxon>
        <taxon>Streptophyta</taxon>
        <taxon>Embryophyta</taxon>
        <taxon>Tracheophyta</taxon>
        <taxon>Spermatophyta</taxon>
        <taxon>Magnoliopsida</taxon>
        <taxon>eudicotyledons</taxon>
        <taxon>Gunneridae</taxon>
        <taxon>Pentapetalae</taxon>
        <taxon>rosids</taxon>
        <taxon>malvids</taxon>
        <taxon>Brassicales</taxon>
        <taxon>Brassicaceae</taxon>
        <taxon>Camelineae</taxon>
        <taxon>Arabidopsis</taxon>
    </lineage>
</organism>
<evidence type="ECO:0000313" key="3">
    <source>
        <dbReference type="EMBL" id="OAP07586.1"/>
    </source>
</evidence>
<accession>A0A178VP73</accession>
<dbReference type="InterPro" id="IPR012337">
    <property type="entry name" value="RNaseH-like_sf"/>
</dbReference>
<name>A0A178VP73_ARATH</name>
<dbReference type="Pfam" id="PF04937">
    <property type="entry name" value="DUF659"/>
    <property type="match status" value="1"/>
</dbReference>
<dbReference type="InterPro" id="IPR007021">
    <property type="entry name" value="DUF659"/>
</dbReference>
<dbReference type="PANTHER" id="PTHR32166">
    <property type="entry name" value="OSJNBA0013A04.12 PROTEIN"/>
    <property type="match status" value="1"/>
</dbReference>
<evidence type="ECO:0000256" key="1">
    <source>
        <dbReference type="SAM" id="MobiDB-lite"/>
    </source>
</evidence>
<proteinExistence type="predicted"/>
<feature type="domain" description="DUF659" evidence="2">
    <location>
        <begin position="145"/>
        <end position="257"/>
    </location>
</feature>
<sequence>MTSENNDDDIGGGSNESGEAPLWTYMTKKTKQGAKGRSWSFKFNRAALIQELEDESEKKKSESGARAVPLPWETSSVASSAFKKRKSSISPLERAFGIEVRDQLDQEIARMFYTGGLPFNLAGNPHYQRSFQFATDNKIDDYVLPGYNKLRTNLLHKERDHVEQLLEPVKLSWKEKGVSIVSDGWSDPTRKPLINFIATSENGPLFLKAVNCFGEVKDKFFISDLMKDVLNEVGHQNVAQIITVNATNCKAAGEIIECTKECGRGCNWITEVHEDALAIKYFIMNQNMRLSIFSKFSPLKLLSVLDTRFASIIVMLKRLKLIKRGLQAMIISEEWSTYKEDSWGKAMLVKEKIVNDEWWEKVFYIIDFTRPIYDMFRFCDTDKECLHLVYEMWDSMIEKVKFEIFKK</sequence>
<dbReference type="AlphaFoldDB" id="A0A178VP73"/>
<feature type="compositionally biased region" description="Acidic residues" evidence="1">
    <location>
        <begin position="1"/>
        <end position="10"/>
    </location>
</feature>
<protein>
    <recommendedName>
        <fullName evidence="2">DUF659 domain-containing protein</fullName>
    </recommendedName>
</protein>
<gene>
    <name evidence="3" type="ordered locus">AXX17_At2g07470</name>
</gene>
<dbReference type="PANTHER" id="PTHR32166:SF81">
    <property type="entry name" value="OS06G0658400 PROTEIN"/>
    <property type="match status" value="1"/>
</dbReference>
<comment type="caution">
    <text evidence="3">The sequence shown here is derived from an EMBL/GenBank/DDBJ whole genome shotgun (WGS) entry which is preliminary data.</text>
</comment>
<feature type="region of interest" description="Disordered" evidence="1">
    <location>
        <begin position="1"/>
        <end position="22"/>
    </location>
</feature>
<dbReference type="EMBL" id="LUHQ01000002">
    <property type="protein sequence ID" value="OAP07586.1"/>
    <property type="molecule type" value="Genomic_DNA"/>
</dbReference>
<evidence type="ECO:0000313" key="4">
    <source>
        <dbReference type="Proteomes" id="UP000078284"/>
    </source>
</evidence>
<dbReference type="Proteomes" id="UP000078284">
    <property type="component" value="Chromosome 2"/>
</dbReference>
<evidence type="ECO:0000259" key="2">
    <source>
        <dbReference type="Pfam" id="PF04937"/>
    </source>
</evidence>